<dbReference type="EMBL" id="FPKX01000035">
    <property type="protein sequence ID" value="SFZ98180.1"/>
    <property type="molecule type" value="Genomic_DNA"/>
</dbReference>
<accession>A0A1W1EDT5</accession>
<evidence type="ECO:0000313" key="1">
    <source>
        <dbReference type="EMBL" id="SFZ98180.1"/>
    </source>
</evidence>
<name>A0A1W1EDT5_9ZZZZ</name>
<dbReference type="AlphaFoldDB" id="A0A1W1EDT5"/>
<organism evidence="1">
    <name type="scientific">hydrothermal vent metagenome</name>
    <dbReference type="NCBI Taxonomy" id="652676"/>
    <lineage>
        <taxon>unclassified sequences</taxon>
        <taxon>metagenomes</taxon>
        <taxon>ecological metagenomes</taxon>
    </lineage>
</organism>
<gene>
    <name evidence="1" type="ORF">MNB_SV-5-737</name>
</gene>
<protein>
    <submittedName>
        <fullName evidence="1">Uncharacterized protein</fullName>
    </submittedName>
</protein>
<proteinExistence type="predicted"/>
<sequence>MNMTQDKEDRYGSINVNETSREQVKEDVYIYEKVTYVITAMKEDIYAEFIDEYKEKYGKDDFDLDEHFRKRKEATLTRTITYWFEVSSVI</sequence>
<reference evidence="1" key="1">
    <citation type="submission" date="2016-10" db="EMBL/GenBank/DDBJ databases">
        <authorList>
            <person name="de Groot N.N."/>
        </authorList>
    </citation>
    <scope>NUCLEOTIDE SEQUENCE</scope>
</reference>